<dbReference type="AlphaFoldDB" id="A0A0F9RBJ3"/>
<comment type="caution">
    <text evidence="1">The sequence shown here is derived from an EMBL/GenBank/DDBJ whole genome shotgun (WGS) entry which is preliminary data.</text>
</comment>
<accession>A0A0F9RBJ3</accession>
<organism evidence="1">
    <name type="scientific">marine sediment metagenome</name>
    <dbReference type="NCBI Taxonomy" id="412755"/>
    <lineage>
        <taxon>unclassified sequences</taxon>
        <taxon>metagenomes</taxon>
        <taxon>ecological metagenomes</taxon>
    </lineage>
</organism>
<dbReference type="EMBL" id="LAZR01000954">
    <property type="protein sequence ID" value="KKN53875.1"/>
    <property type="molecule type" value="Genomic_DNA"/>
</dbReference>
<proteinExistence type="predicted"/>
<reference evidence="1" key="1">
    <citation type="journal article" date="2015" name="Nature">
        <title>Complex archaea that bridge the gap between prokaryotes and eukaryotes.</title>
        <authorList>
            <person name="Spang A."/>
            <person name="Saw J.H."/>
            <person name="Jorgensen S.L."/>
            <person name="Zaremba-Niedzwiedzka K."/>
            <person name="Martijn J."/>
            <person name="Lind A.E."/>
            <person name="van Eijk R."/>
            <person name="Schleper C."/>
            <person name="Guy L."/>
            <person name="Ettema T.J."/>
        </authorList>
    </citation>
    <scope>NUCLEOTIDE SEQUENCE</scope>
</reference>
<gene>
    <name evidence="1" type="ORF">LCGC14_0598340</name>
</gene>
<evidence type="ECO:0000313" key="1">
    <source>
        <dbReference type="EMBL" id="KKN53875.1"/>
    </source>
</evidence>
<sequence length="56" mass="6190">MAEVFCGGCKEYKGTEKVPNSKSTAWMDASRPKCAIGKSADKQGYHCIDYKPNEDD</sequence>
<protein>
    <submittedName>
        <fullName evidence="1">Uncharacterized protein</fullName>
    </submittedName>
</protein>
<name>A0A0F9RBJ3_9ZZZZ</name>